<dbReference type="SUPFAM" id="SSF56112">
    <property type="entry name" value="Protein kinase-like (PK-like)"/>
    <property type="match status" value="1"/>
</dbReference>
<dbReference type="SMART" id="SM00219">
    <property type="entry name" value="TyrKc"/>
    <property type="match status" value="1"/>
</dbReference>
<dbReference type="GO" id="GO:0004713">
    <property type="term" value="F:protein tyrosine kinase activity"/>
    <property type="evidence" value="ECO:0007669"/>
    <property type="project" value="InterPro"/>
</dbReference>
<keyword evidence="3" id="KW-1185">Reference proteome</keyword>
<evidence type="ECO:0000259" key="1">
    <source>
        <dbReference type="PROSITE" id="PS50011"/>
    </source>
</evidence>
<dbReference type="PROSITE" id="PS50011">
    <property type="entry name" value="PROTEIN_KINASE_DOM"/>
    <property type="match status" value="1"/>
</dbReference>
<dbReference type="PANTHER" id="PTHR44167">
    <property type="entry name" value="OVARIAN-SPECIFIC SERINE/THREONINE-PROTEIN KINASE LOK-RELATED"/>
    <property type="match status" value="1"/>
</dbReference>
<dbReference type="EMBL" id="MSDU01000008">
    <property type="protein sequence ID" value="OLN23194.1"/>
    <property type="molecule type" value="Genomic_DNA"/>
</dbReference>
<name>A0A1Q8Q774_9BACI</name>
<dbReference type="InterPro" id="IPR011009">
    <property type="entry name" value="Kinase-like_dom_sf"/>
</dbReference>
<protein>
    <recommendedName>
        <fullName evidence="1">Protein kinase domain-containing protein</fullName>
    </recommendedName>
</protein>
<dbReference type="CDD" id="cd14014">
    <property type="entry name" value="STKc_PknB_like"/>
    <property type="match status" value="1"/>
</dbReference>
<comment type="caution">
    <text evidence="2">The sequence shown here is derived from an EMBL/GenBank/DDBJ whole genome shotgun (WGS) entry which is preliminary data.</text>
</comment>
<organism evidence="2 3">
    <name type="scientific">Domibacillus antri</name>
    <dbReference type="NCBI Taxonomy" id="1714264"/>
    <lineage>
        <taxon>Bacteria</taxon>
        <taxon>Bacillati</taxon>
        <taxon>Bacillota</taxon>
        <taxon>Bacilli</taxon>
        <taxon>Bacillales</taxon>
        <taxon>Bacillaceae</taxon>
        <taxon>Domibacillus</taxon>
    </lineage>
</organism>
<dbReference type="OrthoDB" id="9788659at2"/>
<gene>
    <name evidence="2" type="ORF">BTO30_04265</name>
</gene>
<dbReference type="AlphaFoldDB" id="A0A1Q8Q774"/>
<dbReference type="Proteomes" id="UP000185568">
    <property type="component" value="Unassembled WGS sequence"/>
</dbReference>
<proteinExistence type="predicted"/>
<dbReference type="GO" id="GO:0005524">
    <property type="term" value="F:ATP binding"/>
    <property type="evidence" value="ECO:0007669"/>
    <property type="project" value="InterPro"/>
</dbReference>
<accession>A0A1Q8Q774</accession>
<dbReference type="PANTHER" id="PTHR44167:SF24">
    <property type="entry name" value="SERINE_THREONINE-PROTEIN KINASE CHK2"/>
    <property type="match status" value="1"/>
</dbReference>
<sequence>MGVKKILSELFERPLKKNKLIQNRYRINRFIGKGSYGITYKATDIKTGRSVLLKQLRKRKRKDPVNLASFQREADFLKTFDHPSIPCFVDFFPDEHHRFLVMEYIEAANFEELIFNKEKTYNEKETFSILLNVLDVIQYFHQQNVVHRDLRIPNILWNGNQIYVIDFGLARSLEDQDEACPKEKEENKLFREISVKSDFFALGHFVLFLLYSQYEPQSKKEKSWEEELVLSEGARNVIRRMLQLDQPYATADELIFDAENLFASDKGTSSLKN</sequence>
<dbReference type="InterPro" id="IPR020635">
    <property type="entry name" value="Tyr_kinase_cat_dom"/>
</dbReference>
<dbReference type="RefSeq" id="WP_075397484.1">
    <property type="nucleotide sequence ID" value="NZ_MSDU01000008.1"/>
</dbReference>
<dbReference type="STRING" id="1714264.BTO30_04265"/>
<reference evidence="2 3" key="1">
    <citation type="submission" date="2016-12" db="EMBL/GenBank/DDBJ databases">
        <title>Domibacillus antri genome sequencing.</title>
        <authorList>
            <person name="Verma A."/>
            <person name="Krishnamurthi S."/>
        </authorList>
    </citation>
    <scope>NUCLEOTIDE SEQUENCE [LARGE SCALE GENOMIC DNA]</scope>
    <source>
        <strain evidence="2 3">XD80</strain>
    </source>
</reference>
<feature type="domain" description="Protein kinase" evidence="1">
    <location>
        <begin position="25"/>
        <end position="273"/>
    </location>
</feature>
<evidence type="ECO:0000313" key="3">
    <source>
        <dbReference type="Proteomes" id="UP000185568"/>
    </source>
</evidence>
<dbReference type="InterPro" id="IPR000719">
    <property type="entry name" value="Prot_kinase_dom"/>
</dbReference>
<dbReference type="Pfam" id="PF00069">
    <property type="entry name" value="Pkinase"/>
    <property type="match status" value="1"/>
</dbReference>
<dbReference type="Gene3D" id="1.10.510.10">
    <property type="entry name" value="Transferase(Phosphotransferase) domain 1"/>
    <property type="match status" value="1"/>
</dbReference>
<evidence type="ECO:0000313" key="2">
    <source>
        <dbReference type="EMBL" id="OLN23194.1"/>
    </source>
</evidence>